<organism evidence="1 2">
    <name type="scientific">Crotalaria pallida</name>
    <name type="common">Smooth rattlebox</name>
    <name type="synonym">Crotalaria striata</name>
    <dbReference type="NCBI Taxonomy" id="3830"/>
    <lineage>
        <taxon>Eukaryota</taxon>
        <taxon>Viridiplantae</taxon>
        <taxon>Streptophyta</taxon>
        <taxon>Embryophyta</taxon>
        <taxon>Tracheophyta</taxon>
        <taxon>Spermatophyta</taxon>
        <taxon>Magnoliopsida</taxon>
        <taxon>eudicotyledons</taxon>
        <taxon>Gunneridae</taxon>
        <taxon>Pentapetalae</taxon>
        <taxon>rosids</taxon>
        <taxon>fabids</taxon>
        <taxon>Fabales</taxon>
        <taxon>Fabaceae</taxon>
        <taxon>Papilionoideae</taxon>
        <taxon>50 kb inversion clade</taxon>
        <taxon>genistoids sensu lato</taxon>
        <taxon>core genistoids</taxon>
        <taxon>Crotalarieae</taxon>
        <taxon>Crotalaria</taxon>
    </lineage>
</organism>
<dbReference type="AlphaFoldDB" id="A0AAN9J3K8"/>
<gene>
    <name evidence="1" type="ORF">RIF29_05871</name>
</gene>
<name>A0AAN9J3K8_CROPI</name>
<evidence type="ECO:0000313" key="2">
    <source>
        <dbReference type="Proteomes" id="UP001372338"/>
    </source>
</evidence>
<proteinExistence type="predicted"/>
<dbReference type="EMBL" id="JAYWIO010000001">
    <property type="protein sequence ID" value="KAK7291026.1"/>
    <property type="molecule type" value="Genomic_DNA"/>
</dbReference>
<reference evidence="1 2" key="1">
    <citation type="submission" date="2024-01" db="EMBL/GenBank/DDBJ databases">
        <title>The genomes of 5 underutilized Papilionoideae crops provide insights into root nodulation and disease resistanc.</title>
        <authorList>
            <person name="Yuan L."/>
        </authorList>
    </citation>
    <scope>NUCLEOTIDE SEQUENCE [LARGE SCALE GENOMIC DNA]</scope>
    <source>
        <strain evidence="1">ZHUSHIDOU_FW_LH</strain>
        <tissue evidence="1">Leaf</tissue>
    </source>
</reference>
<comment type="caution">
    <text evidence="1">The sequence shown here is derived from an EMBL/GenBank/DDBJ whole genome shotgun (WGS) entry which is preliminary data.</text>
</comment>
<sequence>MLLLKGARLGKFRCGALYISAAGVSQNGACCSVPVGLLLIVTPWNILDSEAANNSYMVCGSANSVSGM</sequence>
<dbReference type="Proteomes" id="UP001372338">
    <property type="component" value="Unassembled WGS sequence"/>
</dbReference>
<accession>A0AAN9J3K8</accession>
<keyword evidence="2" id="KW-1185">Reference proteome</keyword>
<evidence type="ECO:0000313" key="1">
    <source>
        <dbReference type="EMBL" id="KAK7291026.1"/>
    </source>
</evidence>
<protein>
    <submittedName>
        <fullName evidence="1">Uncharacterized protein</fullName>
    </submittedName>
</protein>